<dbReference type="RefSeq" id="WP_265508566.1">
    <property type="nucleotide sequence ID" value="NZ_JAOTBE010000088.1"/>
</dbReference>
<dbReference type="EMBL" id="JBHLWQ010000168">
    <property type="protein sequence ID" value="MFC0202082.1"/>
    <property type="molecule type" value="Genomic_DNA"/>
</dbReference>
<keyword evidence="2" id="KW-1185">Reference proteome</keyword>
<evidence type="ECO:0000313" key="1">
    <source>
        <dbReference type="EMBL" id="MFC0202082.1"/>
    </source>
</evidence>
<proteinExistence type="predicted"/>
<accession>A0ABV6CN02</accession>
<comment type="caution">
    <text evidence="1">The sequence shown here is derived from an EMBL/GenBank/DDBJ whole genome shotgun (WGS) entry which is preliminary data.</text>
</comment>
<protein>
    <submittedName>
        <fullName evidence="1">Uncharacterized protein</fullName>
    </submittedName>
</protein>
<sequence>MTPSGLPEDFDALLLLIGRLTYSWTNTESLLIHLIAGLARVDKETALVIFLTLNTTRARVDLVERLAKLDQVPAQHRTRILDLTREFMGLSVLRNRYSHSIYAFDMESGSARTILMRISDRKYKIKMGLSTDLDEDARRDMEAALTSLAALNQKLWSLIHELGYPT</sequence>
<gene>
    <name evidence="1" type="ORF">ACFFIZ_17665</name>
</gene>
<name>A0ABV6CN02_9RHOB</name>
<organism evidence="1 2">
    <name type="scientific">Paracoccus rhizosphaerae</name>
    <dbReference type="NCBI Taxonomy" id="1133347"/>
    <lineage>
        <taxon>Bacteria</taxon>
        <taxon>Pseudomonadati</taxon>
        <taxon>Pseudomonadota</taxon>
        <taxon>Alphaproteobacteria</taxon>
        <taxon>Rhodobacterales</taxon>
        <taxon>Paracoccaceae</taxon>
        <taxon>Paracoccus</taxon>
    </lineage>
</organism>
<reference evidence="1 2" key="1">
    <citation type="submission" date="2024-09" db="EMBL/GenBank/DDBJ databases">
        <authorList>
            <person name="Sun Q."/>
            <person name="Mori K."/>
        </authorList>
    </citation>
    <scope>NUCLEOTIDE SEQUENCE [LARGE SCALE GENOMIC DNA]</scope>
    <source>
        <strain evidence="1 2">CCM 7904</strain>
    </source>
</reference>
<dbReference type="Proteomes" id="UP001589795">
    <property type="component" value="Unassembled WGS sequence"/>
</dbReference>
<evidence type="ECO:0000313" key="2">
    <source>
        <dbReference type="Proteomes" id="UP001589795"/>
    </source>
</evidence>